<dbReference type="PANTHER" id="PTHR22777">
    <property type="entry name" value="HEMOLYSIN-RELATED"/>
    <property type="match status" value="1"/>
</dbReference>
<evidence type="ECO:0000256" key="2">
    <source>
        <dbReference type="ARBA" id="ARBA00022692"/>
    </source>
</evidence>
<dbReference type="Proteomes" id="UP000009222">
    <property type="component" value="Chromosome"/>
</dbReference>
<evidence type="ECO:0000256" key="6">
    <source>
        <dbReference type="ARBA" id="ARBA00023136"/>
    </source>
</evidence>
<dbReference type="Pfam" id="PF00571">
    <property type="entry name" value="CBS"/>
    <property type="match status" value="1"/>
</dbReference>
<evidence type="ECO:0000256" key="7">
    <source>
        <dbReference type="PROSITE-ProRule" id="PRU00703"/>
    </source>
</evidence>
<dbReference type="InParanoid" id="F5Y6V4"/>
<evidence type="ECO:0000259" key="11">
    <source>
        <dbReference type="PROSITE" id="PS51846"/>
    </source>
</evidence>
<dbReference type="InterPro" id="IPR016169">
    <property type="entry name" value="FAD-bd_PCMH_sub2"/>
</dbReference>
<name>F5Y6V4_LEAAZ</name>
<dbReference type="SMART" id="SM01091">
    <property type="entry name" value="CorC_HlyC"/>
    <property type="match status" value="1"/>
</dbReference>
<evidence type="ECO:0000259" key="10">
    <source>
        <dbReference type="PROSITE" id="PS51371"/>
    </source>
</evidence>
<dbReference type="GO" id="GO:0050660">
    <property type="term" value="F:flavin adenine dinucleotide binding"/>
    <property type="evidence" value="ECO:0007669"/>
    <property type="project" value="InterPro"/>
</dbReference>
<dbReference type="Pfam" id="PF01595">
    <property type="entry name" value="CNNM"/>
    <property type="match status" value="1"/>
</dbReference>
<dbReference type="InterPro" id="IPR000644">
    <property type="entry name" value="CBS_dom"/>
</dbReference>
<keyword evidence="5 7" id="KW-0129">CBS domain</keyword>
<dbReference type="KEGG" id="taz:TREAZ_3605"/>
<dbReference type="InterPro" id="IPR005170">
    <property type="entry name" value="Transptr-assoc_dom"/>
</dbReference>
<dbReference type="SUPFAM" id="SSF56176">
    <property type="entry name" value="FAD-binding/transporter-associated domain-like"/>
    <property type="match status" value="1"/>
</dbReference>
<dbReference type="OrthoDB" id="9798188at2"/>
<dbReference type="CDD" id="cd04590">
    <property type="entry name" value="CBS_pair_CorC_HlyC_assoc"/>
    <property type="match status" value="1"/>
</dbReference>
<keyword evidence="13" id="KW-1185">Reference proteome</keyword>
<evidence type="ECO:0000256" key="3">
    <source>
        <dbReference type="ARBA" id="ARBA00022737"/>
    </source>
</evidence>
<dbReference type="PROSITE" id="PS51846">
    <property type="entry name" value="CNNM"/>
    <property type="match status" value="1"/>
</dbReference>
<comment type="subcellular location">
    <subcellularLocation>
        <location evidence="1">Membrane</location>
        <topology evidence="1">Multi-pass membrane protein</topology>
    </subcellularLocation>
</comment>
<feature type="domain" description="CBS" evidence="10">
    <location>
        <begin position="222"/>
        <end position="283"/>
    </location>
</feature>
<dbReference type="InterPro" id="IPR046342">
    <property type="entry name" value="CBS_dom_sf"/>
</dbReference>
<keyword evidence="4 8" id="KW-1133">Transmembrane helix</keyword>
<dbReference type="HOGENOM" id="CLU_015237_4_0_12"/>
<dbReference type="EMBL" id="CP001841">
    <property type="protein sequence ID" value="AEF82016.1"/>
    <property type="molecule type" value="Genomic_DNA"/>
</dbReference>
<dbReference type="Gene3D" id="3.10.580.10">
    <property type="entry name" value="CBS-domain"/>
    <property type="match status" value="1"/>
</dbReference>
<feature type="transmembrane region" description="Helical" evidence="9">
    <location>
        <begin position="139"/>
        <end position="159"/>
    </location>
</feature>
<keyword evidence="2 8" id="KW-0812">Transmembrane</keyword>
<evidence type="ECO:0000313" key="12">
    <source>
        <dbReference type="EMBL" id="AEF82016.1"/>
    </source>
</evidence>
<dbReference type="PROSITE" id="PS51371">
    <property type="entry name" value="CBS"/>
    <property type="match status" value="2"/>
</dbReference>
<dbReference type="SUPFAM" id="SSF54631">
    <property type="entry name" value="CBS-domain pair"/>
    <property type="match status" value="1"/>
</dbReference>
<dbReference type="InterPro" id="IPR002550">
    <property type="entry name" value="CNNM"/>
</dbReference>
<organism evidence="12 13">
    <name type="scientific">Leadbettera azotonutricia (strain ATCC BAA-888 / DSM 13862 / ZAS-9)</name>
    <name type="common">Treponema azotonutricium</name>
    <dbReference type="NCBI Taxonomy" id="545695"/>
    <lineage>
        <taxon>Bacteria</taxon>
        <taxon>Pseudomonadati</taxon>
        <taxon>Spirochaetota</taxon>
        <taxon>Spirochaetia</taxon>
        <taxon>Spirochaetales</taxon>
        <taxon>Breznakiellaceae</taxon>
        <taxon>Leadbettera</taxon>
    </lineage>
</organism>
<feature type="transmembrane region" description="Helical" evidence="9">
    <location>
        <begin position="107"/>
        <end position="127"/>
    </location>
</feature>
<sequence length="442" mass="47769">MEYPPDSGVLPYIFIILAVIFAGGFLSLLKTALACARTPRLHSLAEGGKKSYAGVLKLSEKSGPYQASLRIGIIFLEILSGIMGGIWLSKPLTVLLSNNTVPLAELLSVLVVTLLTVTAFFILGEVIPRQIAIAAPEAISAAFLPFIKVISIPGFPLLMANSGISGLFHKMLSAHASSHGMTEDEFRIALLEGEKSGIVESEERTMVEGVFYLGDRPVGTFMTHRSEVQWLDIDAGPEEARKAAESGGDQRYFPVADGDLDEVSGAVSVQDILQALLNGPWPGLKALMRTPYFVPETMSALKAFEAFKKAEANYLFVMDEYGGFAGILTVRNLIEEIVGQLSGAASDEEGILKQEDGTWLADGAANIDDMARALSLSTLADGHAEYHTLAGFILDLAGEIPRTGAFFDYNGYRFKIVDMDGNRIDKVMIAKLESDDGKERHN</sequence>
<evidence type="ECO:0000256" key="4">
    <source>
        <dbReference type="ARBA" id="ARBA00022989"/>
    </source>
</evidence>
<dbReference type="AlphaFoldDB" id="F5Y6V4"/>
<dbReference type="GO" id="GO:0005886">
    <property type="term" value="C:plasma membrane"/>
    <property type="evidence" value="ECO:0007669"/>
    <property type="project" value="TreeGrafter"/>
</dbReference>
<feature type="transmembrane region" description="Helical" evidence="9">
    <location>
        <begin position="12"/>
        <end position="33"/>
    </location>
</feature>
<evidence type="ECO:0000256" key="1">
    <source>
        <dbReference type="ARBA" id="ARBA00004141"/>
    </source>
</evidence>
<accession>F5Y6V4</accession>
<keyword evidence="6 8" id="KW-0472">Membrane</keyword>
<evidence type="ECO:0000256" key="9">
    <source>
        <dbReference type="SAM" id="Phobius"/>
    </source>
</evidence>
<feature type="domain" description="CNNM transmembrane" evidence="11">
    <location>
        <begin position="5"/>
        <end position="203"/>
    </location>
</feature>
<evidence type="ECO:0000313" key="13">
    <source>
        <dbReference type="Proteomes" id="UP000009222"/>
    </source>
</evidence>
<dbReference type="InterPro" id="IPR036318">
    <property type="entry name" value="FAD-bd_PCMH-like_sf"/>
</dbReference>
<dbReference type="Pfam" id="PF03471">
    <property type="entry name" value="CorC_HlyC"/>
    <property type="match status" value="1"/>
</dbReference>
<protein>
    <submittedName>
        <fullName evidence="12">CBS/transporter associated domain protein</fullName>
    </submittedName>
</protein>
<reference evidence="13" key="1">
    <citation type="submission" date="2009-12" db="EMBL/GenBank/DDBJ databases">
        <title>Complete sequence of Treponema azotonutricium strain ZAS-9.</title>
        <authorList>
            <person name="Tetu S.G."/>
            <person name="Matson E."/>
            <person name="Ren Q."/>
            <person name="Seshadri R."/>
            <person name="Elbourne L."/>
            <person name="Hassan K.A."/>
            <person name="Durkin A."/>
            <person name="Radune D."/>
            <person name="Mohamoud Y."/>
            <person name="Shay R."/>
            <person name="Jin S."/>
            <person name="Zhang X."/>
            <person name="Lucey K."/>
            <person name="Ballor N.R."/>
            <person name="Ottesen E."/>
            <person name="Rosenthal R."/>
            <person name="Allen A."/>
            <person name="Leadbetter J.R."/>
            <person name="Paulsen I.T."/>
        </authorList>
    </citation>
    <scope>NUCLEOTIDE SEQUENCE [LARGE SCALE GENOMIC DNA]</scope>
    <source>
        <strain evidence="13">ATCC BAA-888 / DSM 13862 / ZAS-9</strain>
    </source>
</reference>
<dbReference type="eggNOG" id="COG1253">
    <property type="taxonomic scope" value="Bacteria"/>
</dbReference>
<feature type="domain" description="CBS" evidence="10">
    <location>
        <begin position="287"/>
        <end position="346"/>
    </location>
</feature>
<dbReference type="InterPro" id="IPR044751">
    <property type="entry name" value="Ion_transp-like_CBS"/>
</dbReference>
<evidence type="ECO:0000256" key="8">
    <source>
        <dbReference type="PROSITE-ProRule" id="PRU01193"/>
    </source>
</evidence>
<dbReference type="Gene3D" id="3.30.465.10">
    <property type="match status" value="1"/>
</dbReference>
<proteinExistence type="predicted"/>
<feature type="transmembrane region" description="Helical" evidence="9">
    <location>
        <begin position="67"/>
        <end position="87"/>
    </location>
</feature>
<dbReference type="STRING" id="545695.TREAZ_3605"/>
<gene>
    <name evidence="12" type="ordered locus">TREAZ_3605</name>
</gene>
<reference evidence="12 13" key="2">
    <citation type="journal article" date="2011" name="ISME J.">
        <title>RNA-seq reveals cooperative metabolic interactions between two termite-gut spirochete species in co-culture.</title>
        <authorList>
            <person name="Rosenthal A.Z."/>
            <person name="Matson E.G."/>
            <person name="Eldar A."/>
            <person name="Leadbetter J.R."/>
        </authorList>
    </citation>
    <scope>NUCLEOTIDE SEQUENCE [LARGE SCALE GENOMIC DNA]</scope>
    <source>
        <strain evidence="13">ATCC BAA-888 / DSM 13862 / ZAS-9</strain>
    </source>
</reference>
<keyword evidence="3" id="KW-0677">Repeat</keyword>
<evidence type="ECO:0000256" key="5">
    <source>
        <dbReference type="ARBA" id="ARBA00023122"/>
    </source>
</evidence>
<dbReference type="PANTHER" id="PTHR22777:SF17">
    <property type="entry name" value="UPF0053 PROTEIN SLL0260"/>
    <property type="match status" value="1"/>
</dbReference>